<dbReference type="Pfam" id="PF13472">
    <property type="entry name" value="Lipase_GDSL_2"/>
    <property type="match status" value="1"/>
</dbReference>
<reference evidence="2 3" key="1">
    <citation type="submission" date="2018-06" db="EMBL/GenBank/DDBJ databases">
        <title>Genome conservation of Clostridium tetani.</title>
        <authorList>
            <person name="Bruggemann H."/>
            <person name="Popoff M.R."/>
        </authorList>
    </citation>
    <scope>NUCLEOTIDE SEQUENCE [LARGE SCALE GENOMIC DNA]</scope>
    <source>
        <strain evidence="2 3">2017.061</strain>
    </source>
</reference>
<dbReference type="InterPro" id="IPR036514">
    <property type="entry name" value="SGNH_hydro_sf"/>
</dbReference>
<dbReference type="GO" id="GO:0004622">
    <property type="term" value="F:phosphatidylcholine lysophospholipase activity"/>
    <property type="evidence" value="ECO:0007669"/>
    <property type="project" value="TreeGrafter"/>
</dbReference>
<dbReference type="AlphaFoldDB" id="A0A4Q0VFR3"/>
<dbReference type="EMBL" id="QMAP01000001">
    <property type="protein sequence ID" value="RXI50471.1"/>
    <property type="molecule type" value="Genomic_DNA"/>
</dbReference>
<dbReference type="SUPFAM" id="SSF52266">
    <property type="entry name" value="SGNH hydrolase"/>
    <property type="match status" value="1"/>
</dbReference>
<protein>
    <submittedName>
        <fullName evidence="2">Peptidase</fullName>
    </submittedName>
</protein>
<dbReference type="PANTHER" id="PTHR30383:SF5">
    <property type="entry name" value="SGNH HYDROLASE-TYPE ESTERASE DOMAIN-CONTAINING PROTEIN"/>
    <property type="match status" value="1"/>
</dbReference>
<dbReference type="Gene3D" id="3.40.50.1110">
    <property type="entry name" value="SGNH hydrolase"/>
    <property type="match status" value="1"/>
</dbReference>
<evidence type="ECO:0000259" key="1">
    <source>
        <dbReference type="Pfam" id="PF13472"/>
    </source>
</evidence>
<evidence type="ECO:0000313" key="2">
    <source>
        <dbReference type="EMBL" id="RXI50471.1"/>
    </source>
</evidence>
<dbReference type="PANTHER" id="PTHR30383">
    <property type="entry name" value="THIOESTERASE 1/PROTEASE 1/LYSOPHOSPHOLIPASE L1"/>
    <property type="match status" value="1"/>
</dbReference>
<dbReference type="InterPro" id="IPR013830">
    <property type="entry name" value="SGNH_hydro"/>
</dbReference>
<evidence type="ECO:0000313" key="3">
    <source>
        <dbReference type="Proteomes" id="UP000290921"/>
    </source>
</evidence>
<comment type="caution">
    <text evidence="2">The sequence shown here is derived from an EMBL/GenBank/DDBJ whole genome shotgun (WGS) entry which is preliminary data.</text>
</comment>
<gene>
    <name evidence="2" type="ORF">DP130_00425</name>
</gene>
<dbReference type="Proteomes" id="UP000290921">
    <property type="component" value="Unassembled WGS sequence"/>
</dbReference>
<dbReference type="InterPro" id="IPR051532">
    <property type="entry name" value="Ester_Hydrolysis_Enzymes"/>
</dbReference>
<proteinExistence type="predicted"/>
<dbReference type="RefSeq" id="WP_129029574.1">
    <property type="nucleotide sequence ID" value="NZ_AP026804.1"/>
</dbReference>
<organism evidence="2 3">
    <name type="scientific">Clostridium tetani</name>
    <dbReference type="NCBI Taxonomy" id="1513"/>
    <lineage>
        <taxon>Bacteria</taxon>
        <taxon>Bacillati</taxon>
        <taxon>Bacillota</taxon>
        <taxon>Clostridia</taxon>
        <taxon>Eubacteriales</taxon>
        <taxon>Clostridiaceae</taxon>
        <taxon>Clostridium</taxon>
    </lineage>
</organism>
<name>A0A4Q0VFR3_CLOTA</name>
<accession>A0A4Q0VFR3</accession>
<feature type="domain" description="SGNH hydrolase-type esterase" evidence="1">
    <location>
        <begin position="5"/>
        <end position="178"/>
    </location>
</feature>
<sequence length="185" mass="21570">MKIVCIGDSITFGYGVKNTENWVSILNNNIKIDFINKGLNGDTSSGMLFRSYEDIIKLNPNSVFIMGGTNDFLMNYDWNKTLENIIYLSREIINYNIKVYIGIQPPTNPSIAKTFWDPFVDYEKVNIKINNYRKNIIEFCKNEDLDFFDFFTLFNDHKDEWDSLYVDGIHPSAKGHKLISEKIHL</sequence>